<gene>
    <name evidence="1" type="ORF">HMPREF9103_00855</name>
</gene>
<dbReference type="Proteomes" id="UP000004625">
    <property type="component" value="Unassembled WGS sequence"/>
</dbReference>
<accession>G9ZMA7</accession>
<reference evidence="1 2" key="1">
    <citation type="submission" date="2011-09" db="EMBL/GenBank/DDBJ databases">
        <authorList>
            <person name="Weinstock G."/>
            <person name="Sodergren E."/>
            <person name="Clifton S."/>
            <person name="Fulton L."/>
            <person name="Fulton B."/>
            <person name="Courtney L."/>
            <person name="Fronick C."/>
            <person name="Harrison M."/>
            <person name="Strong C."/>
            <person name="Farmer C."/>
            <person name="Delahaunty K."/>
            <person name="Markovic C."/>
            <person name="Hall O."/>
            <person name="Minx P."/>
            <person name="Tomlinson C."/>
            <person name="Mitreva M."/>
            <person name="Hou S."/>
            <person name="Chen J."/>
            <person name="Wollam A."/>
            <person name="Pepin K.H."/>
            <person name="Johnson M."/>
            <person name="Bhonagiri V."/>
            <person name="Zhang X."/>
            <person name="Suruliraj S."/>
            <person name="Warren W."/>
            <person name="Chinwalla A."/>
            <person name="Mardis E.R."/>
            <person name="Wilson R.K."/>
        </authorList>
    </citation>
    <scope>NUCLEOTIDE SEQUENCE [LARGE SCALE GENOMIC DNA]</scope>
    <source>
        <strain evidence="1 2">F0439</strain>
    </source>
</reference>
<protein>
    <submittedName>
        <fullName evidence="1">Uncharacterized protein</fullName>
    </submittedName>
</protein>
<evidence type="ECO:0000313" key="1">
    <source>
        <dbReference type="EMBL" id="EHL99734.1"/>
    </source>
</evidence>
<sequence>MRIEIKKFRNVTMGTGNKVQALVGHGKIKGLLIDFKALPVKFFHEVKSPECEAAWVVRCLSVKRLKSRVWILAA</sequence>
<dbReference type="STRING" id="797515.HMPREF9103_00855"/>
<evidence type="ECO:0000313" key="2">
    <source>
        <dbReference type="Proteomes" id="UP000004625"/>
    </source>
</evidence>
<dbReference type="AlphaFoldDB" id="G9ZMA7"/>
<dbReference type="HOGENOM" id="CLU_2683242_0_0_9"/>
<name>G9ZMA7_9LACO</name>
<organism evidence="1 2">
    <name type="scientific">Lentilactobacillus parafarraginis F0439</name>
    <dbReference type="NCBI Taxonomy" id="797515"/>
    <lineage>
        <taxon>Bacteria</taxon>
        <taxon>Bacillati</taxon>
        <taxon>Bacillota</taxon>
        <taxon>Bacilli</taxon>
        <taxon>Lactobacillales</taxon>
        <taxon>Lactobacillaceae</taxon>
        <taxon>Lentilactobacillus</taxon>
    </lineage>
</organism>
<comment type="caution">
    <text evidence="1">The sequence shown here is derived from an EMBL/GenBank/DDBJ whole genome shotgun (WGS) entry which is preliminary data.</text>
</comment>
<keyword evidence="2" id="KW-1185">Reference proteome</keyword>
<proteinExistence type="predicted"/>
<dbReference type="EMBL" id="AGEY01000036">
    <property type="protein sequence ID" value="EHL99734.1"/>
    <property type="molecule type" value="Genomic_DNA"/>
</dbReference>